<sequence>MEGNGLINVISSVLEANRENLSKIAQRGTLFLDQYVDCAWPGGTAFATQGGDWEYPAANPVPGGYNWTGVPGLFDSNVTGKLTTFAEYYDTLMKTPTAIRDFTLFAENYYTGYFASRPQLKINHYEAAQLLLGAEVLGSIMKVYNAVTPAVEAELQRKIKEGWHLLVPSSHHDFVAGTAPDSVYDCGGSQCFTQCNIPNPPPGGVLDSYGQLNMSSQTVALARDAMNAALAHLSATIPWTPQPNIVPVVVFNQLGHDLPNTAIVEMDDPSGGTAAYEVVVDGIPGLVQRSWDGKLLLQVPRMQSMAYKVVHLRLGSPAPPFTPQPINDSTFNFRNSAVSLTLVRDLEWAIGNLIIGSKSYVLPGAPANHIGIQCSTSQ</sequence>
<reference evidence="3" key="1">
    <citation type="submission" date="2023-03" db="EMBL/GenBank/DDBJ databases">
        <title>Massive genome expansion in bonnet fungi (Mycena s.s.) driven by repeated elements and novel gene families across ecological guilds.</title>
        <authorList>
            <consortium name="Lawrence Berkeley National Laboratory"/>
            <person name="Harder C.B."/>
            <person name="Miyauchi S."/>
            <person name="Viragh M."/>
            <person name="Kuo A."/>
            <person name="Thoen E."/>
            <person name="Andreopoulos B."/>
            <person name="Lu D."/>
            <person name="Skrede I."/>
            <person name="Drula E."/>
            <person name="Henrissat B."/>
            <person name="Morin E."/>
            <person name="Kohler A."/>
            <person name="Barry K."/>
            <person name="LaButti K."/>
            <person name="Morin E."/>
            <person name="Salamov A."/>
            <person name="Lipzen A."/>
            <person name="Mereny Z."/>
            <person name="Hegedus B."/>
            <person name="Baldrian P."/>
            <person name="Stursova M."/>
            <person name="Weitz H."/>
            <person name="Taylor A."/>
            <person name="Grigoriev I.V."/>
            <person name="Nagy L.G."/>
            <person name="Martin F."/>
            <person name="Kauserud H."/>
        </authorList>
    </citation>
    <scope>NUCLEOTIDE SEQUENCE</scope>
    <source>
        <strain evidence="3">9144</strain>
    </source>
</reference>
<dbReference type="Gene3D" id="1.20.1270.50">
    <property type="entry name" value="Glycoside hydrolase family 38, central domain"/>
    <property type="match status" value="1"/>
</dbReference>
<comment type="caution">
    <text evidence="3">The sequence shown here is derived from an EMBL/GenBank/DDBJ whole genome shotgun (WGS) entry which is preliminary data.</text>
</comment>
<accession>A0AAD6Y792</accession>
<dbReference type="Pfam" id="PF09261">
    <property type="entry name" value="Alpha-mann_mid"/>
    <property type="match status" value="1"/>
</dbReference>
<dbReference type="GO" id="GO:0004559">
    <property type="term" value="F:alpha-mannosidase activity"/>
    <property type="evidence" value="ECO:0007669"/>
    <property type="project" value="InterPro"/>
</dbReference>
<dbReference type="InterPro" id="IPR037094">
    <property type="entry name" value="Glyco_hydro_38_cen_sf"/>
</dbReference>
<organism evidence="3 4">
    <name type="scientific">Mycena pura</name>
    <dbReference type="NCBI Taxonomy" id="153505"/>
    <lineage>
        <taxon>Eukaryota</taxon>
        <taxon>Fungi</taxon>
        <taxon>Dikarya</taxon>
        <taxon>Basidiomycota</taxon>
        <taxon>Agaricomycotina</taxon>
        <taxon>Agaricomycetes</taxon>
        <taxon>Agaricomycetidae</taxon>
        <taxon>Agaricales</taxon>
        <taxon>Marasmiineae</taxon>
        <taxon>Mycenaceae</taxon>
        <taxon>Mycena</taxon>
    </lineage>
</organism>
<dbReference type="AlphaFoldDB" id="A0AAD6Y792"/>
<evidence type="ECO:0000259" key="2">
    <source>
        <dbReference type="SMART" id="SM00872"/>
    </source>
</evidence>
<dbReference type="SUPFAM" id="SSF88688">
    <property type="entry name" value="Families 57/38 glycoside transferase middle domain"/>
    <property type="match status" value="1"/>
</dbReference>
<evidence type="ECO:0000313" key="4">
    <source>
        <dbReference type="Proteomes" id="UP001219525"/>
    </source>
</evidence>
<dbReference type="GO" id="GO:0006013">
    <property type="term" value="P:mannose metabolic process"/>
    <property type="evidence" value="ECO:0007669"/>
    <property type="project" value="InterPro"/>
</dbReference>
<protein>
    <recommendedName>
        <fullName evidence="2">Glycoside hydrolase family 38 central domain-containing protein</fullName>
    </recommendedName>
</protein>
<gene>
    <name evidence="3" type="ORF">GGX14DRAFT_660171</name>
</gene>
<dbReference type="EMBL" id="JARJCW010000063">
    <property type="protein sequence ID" value="KAJ7200317.1"/>
    <property type="molecule type" value="Genomic_DNA"/>
</dbReference>
<feature type="domain" description="Glycoside hydrolase family 38 central" evidence="2">
    <location>
        <begin position="108"/>
        <end position="191"/>
    </location>
</feature>
<dbReference type="SMART" id="SM00872">
    <property type="entry name" value="Alpha-mann_mid"/>
    <property type="match status" value="1"/>
</dbReference>
<proteinExistence type="predicted"/>
<dbReference type="InterPro" id="IPR028995">
    <property type="entry name" value="Glyco_hydro_57/38_cen_sf"/>
</dbReference>
<keyword evidence="4" id="KW-1185">Reference proteome</keyword>
<dbReference type="Proteomes" id="UP001219525">
    <property type="component" value="Unassembled WGS sequence"/>
</dbReference>
<evidence type="ECO:0000313" key="3">
    <source>
        <dbReference type="EMBL" id="KAJ7200317.1"/>
    </source>
</evidence>
<keyword evidence="1" id="KW-0378">Hydrolase</keyword>
<name>A0AAD6Y792_9AGAR</name>
<evidence type="ECO:0000256" key="1">
    <source>
        <dbReference type="ARBA" id="ARBA00022801"/>
    </source>
</evidence>
<dbReference type="InterPro" id="IPR015341">
    <property type="entry name" value="Glyco_hydro_38_cen"/>
</dbReference>